<evidence type="ECO:0000256" key="2">
    <source>
        <dbReference type="SAM" id="Phobius"/>
    </source>
</evidence>
<proteinExistence type="predicted"/>
<keyword evidence="2" id="KW-1133">Transmembrane helix</keyword>
<reference evidence="4" key="3">
    <citation type="submission" date="2014-09" db="EMBL/GenBank/DDBJ databases">
        <authorList>
            <person name="Magalhaes I.L.F."/>
            <person name="Oliveira U."/>
            <person name="Santos F.R."/>
            <person name="Vidigal T.H.D.A."/>
            <person name="Brescovit A.D."/>
            <person name="Santos A.J."/>
        </authorList>
    </citation>
    <scope>NUCLEOTIDE SEQUENCE</scope>
</reference>
<feature type="region of interest" description="Disordered" evidence="1">
    <location>
        <begin position="62"/>
        <end position="144"/>
    </location>
</feature>
<feature type="transmembrane region" description="Helical" evidence="2">
    <location>
        <begin position="38"/>
        <end position="57"/>
    </location>
</feature>
<evidence type="ECO:0000313" key="4">
    <source>
        <dbReference type="EMBL" id="JAG50197.1"/>
    </source>
</evidence>
<accession>A0A0A9YQV3</accession>
<protein>
    <submittedName>
        <fullName evidence="3">Suppressor of Mek1</fullName>
    </submittedName>
</protein>
<dbReference type="EMBL" id="GBHO01009603">
    <property type="protein sequence ID" value="JAG34001.1"/>
    <property type="molecule type" value="Transcribed_RNA"/>
</dbReference>
<keyword evidence="2" id="KW-0812">Transmembrane</keyword>
<organism evidence="3">
    <name type="scientific">Lygus hesperus</name>
    <name type="common">Western plant bug</name>
    <dbReference type="NCBI Taxonomy" id="30085"/>
    <lineage>
        <taxon>Eukaryota</taxon>
        <taxon>Metazoa</taxon>
        <taxon>Ecdysozoa</taxon>
        <taxon>Arthropoda</taxon>
        <taxon>Hexapoda</taxon>
        <taxon>Insecta</taxon>
        <taxon>Pterygota</taxon>
        <taxon>Neoptera</taxon>
        <taxon>Paraneoptera</taxon>
        <taxon>Hemiptera</taxon>
        <taxon>Heteroptera</taxon>
        <taxon>Panheteroptera</taxon>
        <taxon>Cimicomorpha</taxon>
        <taxon>Miridae</taxon>
        <taxon>Mirini</taxon>
        <taxon>Lygus</taxon>
    </lineage>
</organism>
<evidence type="ECO:0000256" key="1">
    <source>
        <dbReference type="SAM" id="MobiDB-lite"/>
    </source>
</evidence>
<name>A0A0A9YQV3_LYGHE</name>
<evidence type="ECO:0000313" key="3">
    <source>
        <dbReference type="EMBL" id="JAG34001.1"/>
    </source>
</evidence>
<reference evidence="3" key="1">
    <citation type="journal article" date="2014" name="PLoS ONE">
        <title>Transcriptome-Based Identification of ABC Transporters in the Western Tarnished Plant Bug Lygus hesperus.</title>
        <authorList>
            <person name="Hull J.J."/>
            <person name="Chaney K."/>
            <person name="Geib S.M."/>
            <person name="Fabrick J.A."/>
            <person name="Brent C.S."/>
            <person name="Walsh D."/>
            <person name="Lavine L.C."/>
        </authorList>
    </citation>
    <scope>NUCLEOTIDE SEQUENCE</scope>
</reference>
<feature type="compositionally biased region" description="Basic and acidic residues" evidence="1">
    <location>
        <begin position="123"/>
        <end position="134"/>
    </location>
</feature>
<keyword evidence="2" id="KW-0472">Membrane</keyword>
<dbReference type="AlphaFoldDB" id="A0A0A9YQV3"/>
<sequence length="144" mass="16109">MFLPQITTIGQQTHPLIMSLKLFVSKILTVFTRSVNPGIIFMTISMLSLMAVVLLVLKSLAEKPEGGDGSPTEEELEDWKFENHHPEEREKLLTIKQEAKPEATGDFGPELKNEEIDEEQADEEPKIIAKDHVSPPESTGVIML</sequence>
<feature type="compositionally biased region" description="Basic and acidic residues" evidence="1">
    <location>
        <begin position="78"/>
        <end position="114"/>
    </location>
</feature>
<reference evidence="3" key="2">
    <citation type="submission" date="2014-07" db="EMBL/GenBank/DDBJ databases">
        <authorList>
            <person name="Hull J."/>
        </authorList>
    </citation>
    <scope>NUCLEOTIDE SEQUENCE</scope>
</reference>
<gene>
    <name evidence="3" type="primary">smkA</name>
    <name evidence="3" type="ORF">CM83_10906</name>
</gene>
<dbReference type="EMBL" id="GBRD01015629">
    <property type="protein sequence ID" value="JAG50197.1"/>
    <property type="molecule type" value="Transcribed_RNA"/>
</dbReference>